<comment type="PTM">
    <text evidence="11">Upon Fe-S cluster removal intramolecular disulfide bonds are formed.</text>
</comment>
<keyword evidence="11" id="KW-0963">Cytoplasm</keyword>
<keyword evidence="4 11" id="KW-0479">Metal-binding</keyword>
<gene>
    <name evidence="11" type="primary">whiB</name>
    <name evidence="13" type="ORF">SAMN02745225_00261</name>
</gene>
<evidence type="ECO:0000256" key="3">
    <source>
        <dbReference type="ARBA" id="ARBA00022485"/>
    </source>
</evidence>
<evidence type="ECO:0000256" key="10">
    <source>
        <dbReference type="ARBA" id="ARBA00023163"/>
    </source>
</evidence>
<sequence length="96" mass="10936">MDSAVLATWNHDSWRSLAKCADMDSSLFFPVGVTGDAEIQIREAKAVCNCCSVQLQCLEFALRTNQEYGIWGGKDEEERRVIRRARRRERKLANAS</sequence>
<dbReference type="GO" id="GO:0045454">
    <property type="term" value="P:cell redox homeostasis"/>
    <property type="evidence" value="ECO:0007669"/>
    <property type="project" value="TreeGrafter"/>
</dbReference>
<feature type="binding site" evidence="11">
    <location>
        <position position="51"/>
    </location>
    <ligand>
        <name>[4Fe-4S] cluster</name>
        <dbReference type="ChEBI" id="CHEBI:49883"/>
    </ligand>
</feature>
<evidence type="ECO:0000256" key="6">
    <source>
        <dbReference type="ARBA" id="ARBA00023014"/>
    </source>
</evidence>
<keyword evidence="7 11" id="KW-0805">Transcription regulation</keyword>
<keyword evidence="8 11" id="KW-0238">DNA-binding</keyword>
<dbReference type="OrthoDB" id="8104048at2"/>
<keyword evidence="14" id="KW-1185">Reference proteome</keyword>
<dbReference type="InterPro" id="IPR003482">
    <property type="entry name" value="Whib"/>
</dbReference>
<dbReference type="GO" id="GO:0035731">
    <property type="term" value="F:dinitrosyl-iron complex binding"/>
    <property type="evidence" value="ECO:0007669"/>
    <property type="project" value="UniProtKB-UniRule"/>
</dbReference>
<keyword evidence="3 11" id="KW-0004">4Fe-4S</keyword>
<reference evidence="14" key="1">
    <citation type="submission" date="2016-11" db="EMBL/GenBank/DDBJ databases">
        <authorList>
            <person name="Varghese N."/>
            <person name="Submissions S."/>
        </authorList>
    </citation>
    <scope>NUCLEOTIDE SEQUENCE [LARGE SCALE GENOMIC DNA]</scope>
    <source>
        <strain evidence="14">DSM 19514</strain>
    </source>
</reference>
<dbReference type="GO" id="GO:0047134">
    <property type="term" value="F:protein-disulfide reductase [NAD(P)H] activity"/>
    <property type="evidence" value="ECO:0007669"/>
    <property type="project" value="TreeGrafter"/>
</dbReference>
<feature type="binding site" evidence="11">
    <location>
        <position position="20"/>
    </location>
    <ligand>
        <name>[4Fe-4S] cluster</name>
        <dbReference type="ChEBI" id="CHEBI:49883"/>
    </ligand>
</feature>
<dbReference type="EMBL" id="FQUL01000002">
    <property type="protein sequence ID" value="SHE31075.1"/>
    <property type="molecule type" value="Genomic_DNA"/>
</dbReference>
<protein>
    <recommendedName>
        <fullName evidence="11">Transcriptional regulator WhiB</fullName>
    </recommendedName>
</protein>
<comment type="PTM">
    <text evidence="11">The Fe-S cluster can be nitrosylated by nitric oxide (NO).</text>
</comment>
<dbReference type="HAMAP" id="MF_01479">
    <property type="entry name" value="WhiB"/>
    <property type="match status" value="1"/>
</dbReference>
<evidence type="ECO:0000256" key="2">
    <source>
        <dbReference type="ARBA" id="ARBA00006597"/>
    </source>
</evidence>
<evidence type="ECO:0000256" key="1">
    <source>
        <dbReference type="ARBA" id="ARBA00004496"/>
    </source>
</evidence>
<evidence type="ECO:0000256" key="11">
    <source>
        <dbReference type="HAMAP-Rule" id="MF_01479"/>
    </source>
</evidence>
<dbReference type="STRING" id="1121881.SAMN02745225_00261"/>
<comment type="subcellular location">
    <subcellularLocation>
        <location evidence="1 11">Cytoplasm</location>
    </subcellularLocation>
</comment>
<dbReference type="AlphaFoldDB" id="A0A1M4SFV4"/>
<dbReference type="GO" id="GO:0005737">
    <property type="term" value="C:cytoplasm"/>
    <property type="evidence" value="ECO:0007669"/>
    <property type="project" value="UniProtKB-SubCell"/>
</dbReference>
<evidence type="ECO:0000256" key="7">
    <source>
        <dbReference type="ARBA" id="ARBA00023015"/>
    </source>
</evidence>
<evidence type="ECO:0000259" key="12">
    <source>
        <dbReference type="PROSITE" id="PS51674"/>
    </source>
</evidence>
<dbReference type="GO" id="GO:0046872">
    <property type="term" value="F:metal ion binding"/>
    <property type="evidence" value="ECO:0007669"/>
    <property type="project" value="UniProtKB-KW"/>
</dbReference>
<dbReference type="Proteomes" id="UP000184295">
    <property type="component" value="Unassembled WGS sequence"/>
</dbReference>
<evidence type="ECO:0000256" key="4">
    <source>
        <dbReference type="ARBA" id="ARBA00022723"/>
    </source>
</evidence>
<comment type="cofactor">
    <cofactor evidence="11">
        <name>[4Fe-4S] cluster</name>
        <dbReference type="ChEBI" id="CHEBI:49883"/>
    </cofactor>
    <text evidence="11">Binds 1 [4Fe-4S] cluster per subunit. Following nitrosylation of the [4Fe-4S] cluster binds 1 [4Fe-8(NO)] cluster per subunit.</text>
</comment>
<keyword evidence="10 11" id="KW-0804">Transcription</keyword>
<accession>A0A1M4SFV4</accession>
<dbReference type="PROSITE" id="PS51674">
    <property type="entry name" value="4FE4S_WBL"/>
    <property type="match status" value="1"/>
</dbReference>
<comment type="function">
    <text evidence="11">Acts as a transcriptional regulator. Probably redox-responsive. The apo- but not holo-form probably binds DNA.</text>
</comment>
<feature type="binding site" evidence="11">
    <location>
        <position position="57"/>
    </location>
    <ligand>
        <name>[4Fe-4S] cluster</name>
        <dbReference type="ChEBI" id="CHEBI:49883"/>
    </ligand>
</feature>
<comment type="similarity">
    <text evidence="2 11">Belongs to the WhiB family.</text>
</comment>
<keyword evidence="9 11" id="KW-1015">Disulfide bond</keyword>
<proteinExistence type="inferred from homology"/>
<evidence type="ECO:0000313" key="13">
    <source>
        <dbReference type="EMBL" id="SHE31075.1"/>
    </source>
</evidence>
<dbReference type="Pfam" id="PF02467">
    <property type="entry name" value="Whib"/>
    <property type="match status" value="1"/>
</dbReference>
<evidence type="ECO:0000256" key="8">
    <source>
        <dbReference type="ARBA" id="ARBA00023125"/>
    </source>
</evidence>
<dbReference type="GO" id="GO:0003677">
    <property type="term" value="F:DNA binding"/>
    <property type="evidence" value="ECO:0007669"/>
    <property type="project" value="UniProtKB-UniRule"/>
</dbReference>
<name>A0A1M4SFV4_9ACTN</name>
<organism evidence="13 14">
    <name type="scientific">Ferrithrix thermotolerans DSM 19514</name>
    <dbReference type="NCBI Taxonomy" id="1121881"/>
    <lineage>
        <taxon>Bacteria</taxon>
        <taxon>Bacillati</taxon>
        <taxon>Actinomycetota</taxon>
        <taxon>Acidimicrobiia</taxon>
        <taxon>Acidimicrobiales</taxon>
        <taxon>Acidimicrobiaceae</taxon>
        <taxon>Ferrithrix</taxon>
    </lineage>
</organism>
<evidence type="ECO:0000313" key="14">
    <source>
        <dbReference type="Proteomes" id="UP000184295"/>
    </source>
</evidence>
<dbReference type="GO" id="GO:0045892">
    <property type="term" value="P:negative regulation of DNA-templated transcription"/>
    <property type="evidence" value="ECO:0007669"/>
    <property type="project" value="TreeGrafter"/>
</dbReference>
<dbReference type="PANTHER" id="PTHR38839">
    <property type="entry name" value="TRANSCRIPTIONAL REGULATOR WHID-RELATED"/>
    <property type="match status" value="1"/>
</dbReference>
<keyword evidence="5 11" id="KW-0408">Iron</keyword>
<keyword evidence="6 11" id="KW-0411">Iron-sulfur</keyword>
<feature type="binding site" evidence="11">
    <location>
        <position position="48"/>
    </location>
    <ligand>
        <name>[4Fe-4S] cluster</name>
        <dbReference type="ChEBI" id="CHEBI:49883"/>
    </ligand>
</feature>
<evidence type="ECO:0000256" key="5">
    <source>
        <dbReference type="ARBA" id="ARBA00023004"/>
    </source>
</evidence>
<evidence type="ECO:0000256" key="9">
    <source>
        <dbReference type="ARBA" id="ARBA00023157"/>
    </source>
</evidence>
<dbReference type="InterPro" id="IPR034768">
    <property type="entry name" value="4FE4S_WBL"/>
</dbReference>
<dbReference type="RefSeq" id="WP_072787962.1">
    <property type="nucleotide sequence ID" value="NZ_FQUL01000002.1"/>
</dbReference>
<dbReference type="GO" id="GO:0051539">
    <property type="term" value="F:4 iron, 4 sulfur cluster binding"/>
    <property type="evidence" value="ECO:0007669"/>
    <property type="project" value="UniProtKB-UniRule"/>
</dbReference>
<feature type="domain" description="4Fe-4S Wbl-type" evidence="12">
    <location>
        <begin position="19"/>
        <end position="81"/>
    </location>
</feature>